<dbReference type="InterPro" id="IPR002859">
    <property type="entry name" value="PKD/REJ-like"/>
</dbReference>
<dbReference type="GO" id="GO:0006816">
    <property type="term" value="P:calcium ion transport"/>
    <property type="evidence" value="ECO:0007669"/>
    <property type="project" value="TreeGrafter"/>
</dbReference>
<feature type="chain" id="PRO_5013265966" description="PKD/REJ-like domain-containing protein" evidence="8">
    <location>
        <begin position="16"/>
        <end position="1522"/>
    </location>
</feature>
<evidence type="ECO:0000256" key="2">
    <source>
        <dbReference type="ARBA" id="ARBA00022692"/>
    </source>
</evidence>
<evidence type="ECO:0000256" key="6">
    <source>
        <dbReference type="SAM" id="MobiDB-lite"/>
    </source>
</evidence>
<keyword evidence="2 7" id="KW-0812">Transmembrane</keyword>
<feature type="signal peptide" evidence="8">
    <location>
        <begin position="1"/>
        <end position="15"/>
    </location>
</feature>
<keyword evidence="3" id="KW-0677">Repeat</keyword>
<dbReference type="PANTHER" id="PTHR46730">
    <property type="entry name" value="POLYCYSTIN-1"/>
    <property type="match status" value="1"/>
</dbReference>
<sequence length="1522" mass="157851">MKLLLILAAATPLAALNMITYNGAYYSTIHNADPYSTAAVCGRTYTAVPSGWAIATYSSDLYNNVINAYPWNTHVMGVLSASDPTVGEYYGTSNYATAGPSPLPTASFVEIASIGAESTCIHGIECELLWVYRGDSSACATLTAVFTDPDGTVILTESLDNDGQETHIVSGDAAVSEYTLTLTCDDDATLTDSVDFRPRPRRVHGRTFNTTWVLERGTLADEAPLAVWARTAPALSGYARDREHDLVLAVGAIVAGAHYSLRLDATLEGIDTAGSASVTFYVARPPSSGRLLASPAAGFALETTFELSTRSWVTEDPPLTYAFKSRTNGSESTLRGPTLEAKLGGVVLPKGSPNVTLVVVAADALGGSTEAPLSLRVAPTSLAGDALANLTTGLLDEAFALGSSEGICQTVVAASTADGDAALTATMIDAVGAVARGLDADASLVEQTSSALLSVASNGSGLAAAAASSALDSCEGLAAASGGDTGITAVAAAGLGDTLSSLLDSPLFAAGNGSSNASAGASLGSSVDGILAAQLAGAVAGEYAMTLSSPNLKSSAQRLSPNATTPGEVRALSLDGAASAAELPPSLAGGDAYDASFAEYATDPYAGEDGGGGAALTARAHELLEGGPPDAWESQAPIPEGGAADGDATGFTVSCSVQCDGAACVAPVDAGAACLSSTLDDAFAVPSRTAACLFGLDRLEDEVPRARVAEARPAAAKEAAPVDDGDLVVPEMGEWVESLVGDLDARLEPTDVEPLASGPGRGATASPHLSLASLASRGISRAKFAARRATSRRTLCSDSSKTTVRDCAEMLAPTLARAVVARSRELRRAAAAATSRTTARRLGELDAHLLERWGFNGSRQVFIANVERVVVKRLGRAARWHAELEAADDARAKERAAVAYLRAEMLSKKERTVMTTIAERLQGELEAPEEPPGAAPYIAAWAGVLCVVLYCFYYLLTTGSQFGRKKTRLWLEAVTFSLVLYFVFIKPIVILLISVIMPSFVASSVDKARSPLDHPRYPFETPLPESSVFYLLRWHPELNGTRLADHVAAEATGAPRSARECLTDVRVAEIHGAAIPRTSGTAVVLALIALLFGLHEDIQDTLIEEVFTFLPLASGFVAERTPGLESAGEDVGAAFGMVVVGALVYVAWKAYHACGKATARAAVALPRRKSDAGGPAFRWPEDEAPETPRPDVAGEDEKSPEDAVALVLFDGGGDGDRVEAARPDDDEAAAERPDDAASDGEFLDDEEILLDVDVRRADADARGAEEAARDDEAGAADAEERGAAGAAQDDREAGDAAAGRREDAASDRESLDDEDILLDVDARRADGTGAADAEARGAEDAAVESAGDAIENAFEEPPPPQPETLSDYVFSVQAKPEDAPAPSYSDAAYAAVFGAATAARDDHDAGDAVAARPGEARSRARGRSATQGEGRSRSGSRSKSRSRSRSRRPGRRAMHRAPYVVKAKGAVVRAGVALDSDKVVRLPAGTAVVVEVAEQLPDKKTRYLLVEPVVGWVSRGAVAKAG</sequence>
<keyword evidence="4 7" id="KW-1133">Transmembrane helix</keyword>
<reference evidence="10 11" key="1">
    <citation type="journal article" date="2011" name="Proc. Natl. Acad. Sci. U.S.A.">
        <title>Niche of harmful alga Aureococcus anophagefferens revealed through ecogenomics.</title>
        <authorList>
            <person name="Gobler C.J."/>
            <person name="Berry D.L."/>
            <person name="Dyhrman S.T."/>
            <person name="Wilhelm S.W."/>
            <person name="Salamov A."/>
            <person name="Lobanov A.V."/>
            <person name="Zhang Y."/>
            <person name="Collier J.L."/>
            <person name="Wurch L.L."/>
            <person name="Kustka A.B."/>
            <person name="Dill B.D."/>
            <person name="Shah M."/>
            <person name="VerBerkmoes N.C."/>
            <person name="Kuo A."/>
            <person name="Terry A."/>
            <person name="Pangilinan J."/>
            <person name="Lindquist E.A."/>
            <person name="Lucas S."/>
            <person name="Paulsen I.T."/>
            <person name="Hattenrath-Lehmann T.K."/>
            <person name="Talmage S.C."/>
            <person name="Walker E.A."/>
            <person name="Koch F."/>
            <person name="Burson A.M."/>
            <person name="Marcoval M.A."/>
            <person name="Tang Y.Z."/>
            <person name="Lecleir G.R."/>
            <person name="Coyne K.J."/>
            <person name="Berg G.M."/>
            <person name="Bertrand E.M."/>
            <person name="Saito M.A."/>
            <person name="Gladyshev V.N."/>
            <person name="Grigoriev I.V."/>
        </authorList>
    </citation>
    <scope>NUCLEOTIDE SEQUENCE [LARGE SCALE GENOMIC DNA]</scope>
    <source>
        <strain evidence="11">CCMP 1984</strain>
    </source>
</reference>
<keyword evidence="5 7" id="KW-0472">Membrane</keyword>
<gene>
    <name evidence="10" type="ORF">AURANDRAFT_62168</name>
</gene>
<evidence type="ECO:0000259" key="9">
    <source>
        <dbReference type="Pfam" id="PF02010"/>
    </source>
</evidence>
<dbReference type="InParanoid" id="F0Y2L0"/>
<evidence type="ECO:0000256" key="1">
    <source>
        <dbReference type="ARBA" id="ARBA00004370"/>
    </source>
</evidence>
<evidence type="ECO:0000256" key="5">
    <source>
        <dbReference type="ARBA" id="ARBA00023136"/>
    </source>
</evidence>
<name>F0Y2L0_AURAN</name>
<dbReference type="OrthoDB" id="444119at2759"/>
<dbReference type="PANTHER" id="PTHR46730:SF1">
    <property type="entry name" value="PLAT DOMAIN-CONTAINING PROTEIN"/>
    <property type="match status" value="1"/>
</dbReference>
<evidence type="ECO:0000256" key="3">
    <source>
        <dbReference type="ARBA" id="ARBA00022737"/>
    </source>
</evidence>
<proteinExistence type="predicted"/>
<dbReference type="KEGG" id="aaf:AURANDRAFT_62168"/>
<dbReference type="GeneID" id="20223763"/>
<dbReference type="GO" id="GO:0005886">
    <property type="term" value="C:plasma membrane"/>
    <property type="evidence" value="ECO:0007669"/>
    <property type="project" value="TreeGrafter"/>
</dbReference>
<evidence type="ECO:0000256" key="4">
    <source>
        <dbReference type="ARBA" id="ARBA00022989"/>
    </source>
</evidence>
<feature type="region of interest" description="Disordered" evidence="6">
    <location>
        <begin position="1171"/>
        <end position="1383"/>
    </location>
</feature>
<accession>F0Y2L0</accession>
<protein>
    <recommendedName>
        <fullName evidence="9">PKD/REJ-like domain-containing protein</fullName>
    </recommendedName>
</protein>
<keyword evidence="8" id="KW-0732">Signal</keyword>
<evidence type="ECO:0000313" key="11">
    <source>
        <dbReference type="Proteomes" id="UP000002729"/>
    </source>
</evidence>
<feature type="compositionally biased region" description="Basic residues" evidence="6">
    <location>
        <begin position="1434"/>
        <end position="1455"/>
    </location>
</feature>
<feature type="transmembrane region" description="Helical" evidence="7">
    <location>
        <begin position="969"/>
        <end position="997"/>
    </location>
</feature>
<organism evidence="11">
    <name type="scientific">Aureococcus anophagefferens</name>
    <name type="common">Harmful bloom alga</name>
    <dbReference type="NCBI Taxonomy" id="44056"/>
    <lineage>
        <taxon>Eukaryota</taxon>
        <taxon>Sar</taxon>
        <taxon>Stramenopiles</taxon>
        <taxon>Ochrophyta</taxon>
        <taxon>Pelagophyceae</taxon>
        <taxon>Pelagomonadales</taxon>
        <taxon>Pelagomonadaceae</taxon>
        <taxon>Aureococcus</taxon>
    </lineage>
</organism>
<evidence type="ECO:0000256" key="8">
    <source>
        <dbReference type="SAM" id="SignalP"/>
    </source>
</evidence>
<dbReference type="RefSeq" id="XP_009034308.1">
    <property type="nucleotide sequence ID" value="XM_009036060.1"/>
</dbReference>
<feature type="compositionally biased region" description="Acidic residues" evidence="6">
    <location>
        <begin position="1236"/>
        <end position="1250"/>
    </location>
</feature>
<dbReference type="EMBL" id="GL833123">
    <property type="protein sequence ID" value="EGB10719.1"/>
    <property type="molecule type" value="Genomic_DNA"/>
</dbReference>
<feature type="region of interest" description="Disordered" evidence="6">
    <location>
        <begin position="1400"/>
        <end position="1458"/>
    </location>
</feature>
<feature type="compositionally biased region" description="Basic and acidic residues" evidence="6">
    <location>
        <begin position="1252"/>
        <end position="1309"/>
    </location>
</feature>
<dbReference type="Pfam" id="PF02010">
    <property type="entry name" value="REJ"/>
    <property type="match status" value="1"/>
</dbReference>
<evidence type="ECO:0000313" key="10">
    <source>
        <dbReference type="EMBL" id="EGB10719.1"/>
    </source>
</evidence>
<feature type="transmembrane region" description="Helical" evidence="7">
    <location>
        <begin position="938"/>
        <end position="957"/>
    </location>
</feature>
<comment type="subcellular location">
    <subcellularLocation>
        <location evidence="1">Membrane</location>
    </subcellularLocation>
</comment>
<feature type="domain" description="PKD/REJ-like" evidence="9">
    <location>
        <begin position="210"/>
        <end position="404"/>
    </location>
</feature>
<dbReference type="Proteomes" id="UP000002729">
    <property type="component" value="Unassembled WGS sequence"/>
</dbReference>
<keyword evidence="11" id="KW-1185">Reference proteome</keyword>
<evidence type="ECO:0000256" key="7">
    <source>
        <dbReference type="SAM" id="Phobius"/>
    </source>
</evidence>
<feature type="compositionally biased region" description="Basic and acidic residues" evidence="6">
    <location>
        <begin position="1214"/>
        <end position="1235"/>
    </location>
</feature>
<dbReference type="GO" id="GO:0005261">
    <property type="term" value="F:monoatomic cation channel activity"/>
    <property type="evidence" value="ECO:0007669"/>
    <property type="project" value="TreeGrafter"/>
</dbReference>